<evidence type="ECO:0000259" key="15">
    <source>
        <dbReference type="PROSITE" id="PS50057"/>
    </source>
</evidence>
<dbReference type="InterPro" id="IPR059004">
    <property type="entry name" value="MYO15"/>
</dbReference>
<accession>W5N097</accession>
<feature type="region of interest" description="Actin-binding" evidence="12">
    <location>
        <begin position="581"/>
        <end position="603"/>
    </location>
</feature>
<keyword evidence="10 12" id="KW-0009">Actin-binding</keyword>
<feature type="region of interest" description="Disordered" evidence="13">
    <location>
        <begin position="1282"/>
        <end position="1319"/>
    </location>
</feature>
<evidence type="ECO:0008006" key="20">
    <source>
        <dbReference type="Google" id="ProtNLM"/>
    </source>
</evidence>
<evidence type="ECO:0000256" key="13">
    <source>
        <dbReference type="SAM" id="MobiDB-lite"/>
    </source>
</evidence>
<dbReference type="Pfam" id="PF07653">
    <property type="entry name" value="SH3_2"/>
    <property type="match status" value="1"/>
</dbReference>
<keyword evidence="6 12" id="KW-0547">Nucleotide-binding</keyword>
<evidence type="ECO:0000256" key="4">
    <source>
        <dbReference type="ARBA" id="ARBA00022490"/>
    </source>
</evidence>
<dbReference type="GO" id="GO:0003779">
    <property type="term" value="F:actin binding"/>
    <property type="evidence" value="ECO:0007669"/>
    <property type="project" value="UniProtKB-KW"/>
</dbReference>
<dbReference type="InterPro" id="IPR036961">
    <property type="entry name" value="Kinesin_motor_dom_sf"/>
</dbReference>
<evidence type="ECO:0000256" key="3">
    <source>
        <dbReference type="ARBA" id="ARBA00022443"/>
    </source>
</evidence>
<feature type="compositionally biased region" description="Polar residues" evidence="13">
    <location>
        <begin position="1130"/>
        <end position="1142"/>
    </location>
</feature>
<sequence length="2361" mass="267440">SGNQRCLYEQRIPGSAHSVEVDAVEDLSQLEEVCESSVLLNLKKRFHRDTIYTYIGNMLLSVNPFKPLRIYTEEISQQYQGKELQGNPPHVFAIADAAYCHSQSSAQEQCVVISGQSGSGKTEAAKLIVQYLSTVYQGNVEGLRQSFPQPTEVLPILESFGNAKTILNNNSSRFGKYLHIHIRHGLVVGTSLSQYLLEKSRVVFQASRERNYHVFYEMLAGLSEQQKQELYLQGAETYYYLNQGGACELEEKWDDQDFLLLLRCLEKIGLSEDQLTITWAILSSILQLGNICFSSYESDSYELAVIFNDAETRIVSSLLQISADALQNAITHRITETSYDRIYCPLSVESAIESRDAISKALYSVLFDWLLARINEWLIPSEMDSTVGIVDIYGFEDLGVNSFEQLCINYANEQLQHFVNKAVVSQEQEEYSAEQIEWYPVPLLDCQSCLDLICARPHGILRILDDQTSLPQATDHTFLQKCHYHHGNSPFYTKPKIPLPVFTLHHYAGAVTYQVHNFLNKNHDQFRPEVLELFARSRLKMVSTLFMKVQEGYAQQKELGVRGKGHRQHPPTVASRFQQSLSELTARLERCKTTFIRCLKPNSKKLPGIFDVDYVTLQLRHAGILETIHIRKEGYPLRLSYSYFIDRYGPLLPERPAHLSEREQCAALLERLPGAEPGHYQFGLTKVFLKEAVHQKLEERWSHTQTWAAITIQRNIRGFICRRNFRFFKQKAITIQAHIRGHQARRYYKRLKQSFNQFWATMMITRNTIKRKCWKNRYDKLEDCRDVSVLEIPAELSAQLRTAESECGSLSVVTEVAPPQVKAEHSLSLPHDINSHPFSKYASSHLKDGWLQSQDYPLQSPLTPLDPEDARSALEIYKLILRFVGAADLRDWWMMILGNYIVKRGLDRPPLRDEILCQLVHQSWSQADDERRLRAWLLLATSLGTFMPSPGLDKPLLKYVSDQAPGEYRSVCQHKVLTGLQHPAPACREQPPTQLEWTANHRKGKMVLDVHTYNEESLTAEVESWTTGEQLCSWVLHFRGLPEPPRGWSLSLFTGEDWKDMAGCDFVMDLIGEVEAKSSQIQGPVPDYLFTSEGDMYVLHRDMTSDLNDFIPPAPTMQAPSLPPDLYPSEQGTWDAQTSSSGYDGYAPQRRPPGHMDSYLDNLFDPVLGQGPPDMERASMLNHRMKGGGGIGPTQPGMFPTTESLPPAMMMPAAAPPAVPALDPSQVAAQQQAFINQQALLLAQQMTLQAMTLSPEQLDSFQEKREFFQRIGAQEVRVAKINPSFKARRSQTPPAIQVEQKDPPETPPEPPNLQETLKPEGESPLYRSWLQDLITTKNPPAIAPKPEPSREIREIIKQYQNRPIPEPKPFEPVRVPAKCFVKKKDPKEEALAILRMQGPAVPPQVSAVSLICSLLNVLYREHAKIAFNLSKEDIPPPPAIPAPSQVPKAIRDDNIRSQLYKFSASVYFSYNNMPGRLFLRKEVFYPREKFNNPYILNLLCEQIMRDTFSDSCIRITREERRKMRDLLASFHVGSSISSLQDDAMKKRIVLAARDNWATYFSRLFPITGGNRGDIQLLGVSHRGIRLLRVVKASGINPKHLKVLRSYSYAEVLSVDLKGSNTVEFALKNDQLTLHSHRAPQINAMVRLFLSELLKDSDHVIALQSFVTDDRSLLNFRKGDIIKLLHMEGLEPGEELMDGHSIISDIKLFQRPSAGWQFGSIGGRSGLFPSEITQPAAPPDYYSSHLDRREELRKSVRTAPRMAQPKQTQGMGQTQAPSMASGLEREGSLPGSDSDVTQYIMTEFAMKYFREAAINSKQFSFSVCRMGWKGLSAEGRSSSEMVQYTKVPIQESLIFYSDNELNELAAQCFSNVMRFMGDQPLMKQQGEGDYVKSILQLGKEKESLRDEIYCQIIKQTTLNPHKHNYVCRESCTRGWRLLNLVTGFFPCSSTLRPYVTRHLRDIASDPGHSFQEMARNCEQNLKRSLIHGGRRYVPSNLEMEAFLVGKTSRRIPIYLPGGVEYPCKIRTFTVALEVMMELCAEMGVEQLSEMKEFAIYANSNKGKVMRPIRPDEYLLDFLLDDGSITLWFHRVIWREPLHFDNEFYVDIHYRQVLSDYLEGKLLLPSHKSSPDHQVVALAALQHCANGMGAEPSQHDLKGYLPVGFSVNTQQLHSALLSQLGSLRTLSSTDAKIRFLESVRSLPLFGSNIFLASKVSHRHCPSPCIVAVNQEGILLADPNSQVPAETLLVIPLPEVQSLRSLRPRRDEKLPGVEINYGLRAPKKMTCHLKEAKELCHVIAVIMEELVCHPSGSSTAGTASGSPSLADTHREPVPSVASRQPPSRIPSPPHSLPDTREAAMYSMY</sequence>
<dbReference type="PROSITE" id="PS50002">
    <property type="entry name" value="SH3"/>
    <property type="match status" value="1"/>
</dbReference>
<dbReference type="InterPro" id="IPR001452">
    <property type="entry name" value="SH3_domain"/>
</dbReference>
<dbReference type="eggNOG" id="KOG4229">
    <property type="taxonomic scope" value="Eukaryota"/>
</dbReference>
<feature type="binding site" evidence="12">
    <location>
        <begin position="115"/>
        <end position="122"/>
    </location>
    <ligand>
        <name>ATP</name>
        <dbReference type="ChEBI" id="CHEBI:30616"/>
    </ligand>
</feature>
<feature type="domain" description="MyTH4" evidence="16">
    <location>
        <begin position="1843"/>
        <end position="2002"/>
    </location>
</feature>
<keyword evidence="9 12" id="KW-0505">Motor protein</keyword>
<feature type="domain" description="Myosin motor" evidence="17">
    <location>
        <begin position="22"/>
        <end position="702"/>
    </location>
</feature>
<dbReference type="Gene3D" id="1.20.58.530">
    <property type="match status" value="1"/>
</dbReference>
<dbReference type="PROSITE" id="PS51456">
    <property type="entry name" value="MYOSIN_MOTOR"/>
    <property type="match status" value="1"/>
</dbReference>
<proteinExistence type="inferred from homology"/>
<dbReference type="EMBL" id="AHAT01000284">
    <property type="status" value="NOT_ANNOTATED_CDS"/>
    <property type="molecule type" value="Genomic_DNA"/>
</dbReference>
<protein>
    <recommendedName>
        <fullName evidence="20">Myosin XVB</fullName>
    </recommendedName>
</protein>
<keyword evidence="19" id="KW-1185">Reference proteome</keyword>
<dbReference type="SMART" id="SM00015">
    <property type="entry name" value="IQ"/>
    <property type="match status" value="2"/>
</dbReference>
<dbReference type="InterPro" id="IPR019749">
    <property type="entry name" value="Band_41_domain"/>
</dbReference>
<dbReference type="PROSITE" id="PS50096">
    <property type="entry name" value="IQ"/>
    <property type="match status" value="2"/>
</dbReference>
<reference evidence="18" key="2">
    <citation type="submission" date="2025-08" db="UniProtKB">
        <authorList>
            <consortium name="Ensembl"/>
        </authorList>
    </citation>
    <scope>IDENTIFICATION</scope>
</reference>
<dbReference type="SMART" id="SM00295">
    <property type="entry name" value="B41"/>
    <property type="match status" value="1"/>
</dbReference>
<keyword evidence="3 11" id="KW-0728">SH3 domain</keyword>
<dbReference type="Gene3D" id="1.20.5.190">
    <property type="match status" value="1"/>
</dbReference>
<keyword evidence="4" id="KW-0963">Cytoplasm</keyword>
<dbReference type="Gene3D" id="2.30.29.30">
    <property type="entry name" value="Pleckstrin-homology domain (PH domain)/Phosphotyrosine-binding domain (PTB)"/>
    <property type="match status" value="1"/>
</dbReference>
<dbReference type="PANTHER" id="PTHR22692:SF16">
    <property type="entry name" value="MYOSIN XVB"/>
    <property type="match status" value="1"/>
</dbReference>
<dbReference type="InterPro" id="IPR011993">
    <property type="entry name" value="PH-like_dom_sf"/>
</dbReference>
<dbReference type="Pfam" id="PF00612">
    <property type="entry name" value="IQ"/>
    <property type="match status" value="2"/>
</dbReference>
<evidence type="ECO:0000256" key="1">
    <source>
        <dbReference type="ARBA" id="ARBA00004496"/>
    </source>
</evidence>
<evidence type="ECO:0000256" key="10">
    <source>
        <dbReference type="ARBA" id="ARBA00023203"/>
    </source>
</evidence>
<dbReference type="InParanoid" id="W5N097"/>
<dbReference type="STRING" id="7918.ENSLOCP00000014056"/>
<comment type="similarity">
    <text evidence="2 12">Belongs to the TRAFAC class myosin-kinesin ATPase superfamily. Myosin family.</text>
</comment>
<dbReference type="SMART" id="SM00326">
    <property type="entry name" value="SH3"/>
    <property type="match status" value="1"/>
</dbReference>
<dbReference type="SMART" id="SM00242">
    <property type="entry name" value="MYSc"/>
    <property type="match status" value="1"/>
</dbReference>
<dbReference type="Gene3D" id="1.20.120.720">
    <property type="entry name" value="Myosin VI head, motor domain, U50 subdomain"/>
    <property type="match status" value="1"/>
</dbReference>
<evidence type="ECO:0000256" key="8">
    <source>
        <dbReference type="ARBA" id="ARBA00023123"/>
    </source>
</evidence>
<dbReference type="InterPro" id="IPR027417">
    <property type="entry name" value="P-loop_NTPase"/>
</dbReference>
<keyword evidence="8 12" id="KW-0518">Myosin</keyword>
<evidence type="ECO:0000259" key="14">
    <source>
        <dbReference type="PROSITE" id="PS50002"/>
    </source>
</evidence>
<dbReference type="EMBL" id="AHAT01000283">
    <property type="status" value="NOT_ANNOTATED_CDS"/>
    <property type="molecule type" value="Genomic_DNA"/>
</dbReference>
<dbReference type="Gene3D" id="1.25.40.530">
    <property type="entry name" value="MyTH4 domain"/>
    <property type="match status" value="2"/>
</dbReference>
<dbReference type="Gene3D" id="3.40.850.10">
    <property type="entry name" value="Kinesin motor domain"/>
    <property type="match status" value="1"/>
</dbReference>
<reference evidence="18" key="3">
    <citation type="submission" date="2025-09" db="UniProtKB">
        <authorList>
            <consortium name="Ensembl"/>
        </authorList>
    </citation>
    <scope>IDENTIFICATION</scope>
</reference>
<evidence type="ECO:0000313" key="19">
    <source>
        <dbReference type="Proteomes" id="UP000018468"/>
    </source>
</evidence>
<dbReference type="PROSITE" id="PS50057">
    <property type="entry name" value="FERM_3"/>
    <property type="match status" value="1"/>
</dbReference>
<dbReference type="Bgee" id="ENSLOCG00000011425">
    <property type="expression patterns" value="Expressed in intestine and 4 other cell types or tissues"/>
</dbReference>
<dbReference type="Gene3D" id="3.30.70.1590">
    <property type="match status" value="1"/>
</dbReference>
<evidence type="ECO:0000313" key="18">
    <source>
        <dbReference type="Ensembl" id="ENSLOCP00000014056.1"/>
    </source>
</evidence>
<evidence type="ECO:0000259" key="17">
    <source>
        <dbReference type="PROSITE" id="PS51456"/>
    </source>
</evidence>
<feature type="region of interest" description="Disordered" evidence="13">
    <location>
        <begin position="1752"/>
        <end position="1791"/>
    </location>
</feature>
<dbReference type="SUPFAM" id="SSF50044">
    <property type="entry name" value="SH3-domain"/>
    <property type="match status" value="1"/>
</dbReference>
<dbReference type="InterPro" id="IPR036028">
    <property type="entry name" value="SH3-like_dom_sf"/>
</dbReference>
<reference evidence="19" key="1">
    <citation type="submission" date="2011-12" db="EMBL/GenBank/DDBJ databases">
        <title>The Draft Genome of Lepisosteus oculatus.</title>
        <authorList>
            <consortium name="The Broad Institute Genome Assembly &amp; Analysis Group"/>
            <consortium name="Computational R&amp;D Group"/>
            <consortium name="and Sequencing Platform"/>
            <person name="Di Palma F."/>
            <person name="Alfoldi J."/>
            <person name="Johnson J."/>
            <person name="Berlin A."/>
            <person name="Gnerre S."/>
            <person name="Jaffe D."/>
            <person name="MacCallum I."/>
            <person name="Young S."/>
            <person name="Walker B.J."/>
            <person name="Lander E.S."/>
            <person name="Lindblad-Toh K."/>
        </authorList>
    </citation>
    <scope>NUCLEOTIDE SEQUENCE [LARGE SCALE GENOMIC DNA]</scope>
</reference>
<comment type="subcellular location">
    <subcellularLocation>
        <location evidence="1">Cytoplasm</location>
    </subcellularLocation>
</comment>
<dbReference type="Pfam" id="PF26570">
    <property type="entry name" value="MYO15"/>
    <property type="match status" value="1"/>
</dbReference>
<dbReference type="Pfam" id="PF00373">
    <property type="entry name" value="FERM_M"/>
    <property type="match status" value="1"/>
</dbReference>
<dbReference type="GO" id="GO:0005737">
    <property type="term" value="C:cytoplasm"/>
    <property type="evidence" value="ECO:0007669"/>
    <property type="project" value="UniProtKB-SubCell"/>
</dbReference>
<dbReference type="PANTHER" id="PTHR22692">
    <property type="entry name" value="MYOSIN VII, XV"/>
    <property type="match status" value="1"/>
</dbReference>
<organism evidence="18 19">
    <name type="scientific">Lepisosteus oculatus</name>
    <name type="common">Spotted gar</name>
    <dbReference type="NCBI Taxonomy" id="7918"/>
    <lineage>
        <taxon>Eukaryota</taxon>
        <taxon>Metazoa</taxon>
        <taxon>Chordata</taxon>
        <taxon>Craniata</taxon>
        <taxon>Vertebrata</taxon>
        <taxon>Euteleostomi</taxon>
        <taxon>Actinopterygii</taxon>
        <taxon>Neopterygii</taxon>
        <taxon>Holostei</taxon>
        <taxon>Semionotiformes</taxon>
        <taxon>Lepisosteidae</taxon>
        <taxon>Lepisosteus</taxon>
    </lineage>
</organism>
<dbReference type="InterPro" id="IPR000048">
    <property type="entry name" value="IQ_motif_EF-hand-BS"/>
</dbReference>
<dbReference type="Gene3D" id="1.10.10.820">
    <property type="match status" value="1"/>
</dbReference>
<evidence type="ECO:0000256" key="2">
    <source>
        <dbReference type="ARBA" id="ARBA00008314"/>
    </source>
</evidence>
<dbReference type="Pfam" id="PF00784">
    <property type="entry name" value="MyTH4"/>
    <property type="match status" value="2"/>
</dbReference>
<dbReference type="InterPro" id="IPR001609">
    <property type="entry name" value="Myosin_head_motor_dom-like"/>
</dbReference>
<feature type="domain" description="MyTH4" evidence="16">
    <location>
        <begin position="853"/>
        <end position="1001"/>
    </location>
</feature>
<dbReference type="Gene3D" id="2.30.30.40">
    <property type="entry name" value="SH3 Domains"/>
    <property type="match status" value="1"/>
</dbReference>
<dbReference type="SMART" id="SM00139">
    <property type="entry name" value="MyTH4"/>
    <property type="match status" value="2"/>
</dbReference>
<keyword evidence="5" id="KW-0677">Repeat</keyword>
<dbReference type="SUPFAM" id="SSF52540">
    <property type="entry name" value="P-loop containing nucleoside triphosphate hydrolases"/>
    <property type="match status" value="1"/>
</dbReference>
<dbReference type="Pfam" id="PF00063">
    <property type="entry name" value="Myosin_head"/>
    <property type="match status" value="1"/>
</dbReference>
<feature type="compositionally biased region" description="Polar residues" evidence="13">
    <location>
        <begin position="1764"/>
        <end position="1777"/>
    </location>
</feature>
<evidence type="ECO:0000259" key="16">
    <source>
        <dbReference type="PROSITE" id="PS51016"/>
    </source>
</evidence>
<dbReference type="InterPro" id="IPR000857">
    <property type="entry name" value="MyTH4_dom"/>
</dbReference>
<name>W5N097_LEPOC</name>
<feature type="domain" description="SH3" evidence="14">
    <location>
        <begin position="1654"/>
        <end position="1737"/>
    </location>
</feature>
<dbReference type="InterPro" id="IPR051567">
    <property type="entry name" value="Unconventional_Myosin_ATPase"/>
</dbReference>
<dbReference type="Ensembl" id="ENSLOCT00000014085.1">
    <property type="protein sequence ID" value="ENSLOCP00000014056.1"/>
    <property type="gene ID" value="ENSLOCG00000011425.1"/>
</dbReference>
<dbReference type="InterPro" id="IPR038185">
    <property type="entry name" value="MyTH4_dom_sf"/>
</dbReference>
<feature type="region of interest" description="Disordered" evidence="13">
    <location>
        <begin position="2309"/>
        <end position="2361"/>
    </location>
</feature>
<dbReference type="Proteomes" id="UP000018468">
    <property type="component" value="Linkage group LG10"/>
</dbReference>
<dbReference type="PRINTS" id="PR00193">
    <property type="entry name" value="MYOSINHEAVY"/>
</dbReference>
<dbReference type="FunFam" id="1.10.10.820:FF:000001">
    <property type="entry name" value="Myosin heavy chain"/>
    <property type="match status" value="1"/>
</dbReference>
<feature type="region of interest" description="Disordered" evidence="13">
    <location>
        <begin position="1115"/>
        <end position="1156"/>
    </location>
</feature>
<evidence type="ECO:0000256" key="9">
    <source>
        <dbReference type="ARBA" id="ARBA00023175"/>
    </source>
</evidence>
<evidence type="ECO:0000256" key="5">
    <source>
        <dbReference type="ARBA" id="ARBA00022737"/>
    </source>
</evidence>
<dbReference type="GO" id="GO:0005524">
    <property type="term" value="F:ATP binding"/>
    <property type="evidence" value="ECO:0007669"/>
    <property type="project" value="UniProtKB-UniRule"/>
</dbReference>
<dbReference type="GO" id="GO:0003774">
    <property type="term" value="F:cytoskeletal motor activity"/>
    <property type="evidence" value="ECO:0007669"/>
    <property type="project" value="UniProtKB-UniRule"/>
</dbReference>
<dbReference type="GO" id="GO:0016459">
    <property type="term" value="C:myosin complex"/>
    <property type="evidence" value="ECO:0007669"/>
    <property type="project" value="UniProtKB-KW"/>
</dbReference>
<evidence type="ECO:0000256" key="6">
    <source>
        <dbReference type="ARBA" id="ARBA00022741"/>
    </source>
</evidence>
<feature type="compositionally biased region" description="Low complexity" evidence="13">
    <location>
        <begin position="2309"/>
        <end position="2321"/>
    </location>
</feature>
<evidence type="ECO:0000256" key="12">
    <source>
        <dbReference type="PROSITE-ProRule" id="PRU00782"/>
    </source>
</evidence>
<dbReference type="InterPro" id="IPR035963">
    <property type="entry name" value="FERM_2"/>
</dbReference>
<keyword evidence="7 12" id="KW-0067">ATP-binding</keyword>
<evidence type="ECO:0000256" key="7">
    <source>
        <dbReference type="ARBA" id="ARBA00022840"/>
    </source>
</evidence>
<dbReference type="InterPro" id="IPR019748">
    <property type="entry name" value="FERM_central"/>
</dbReference>
<dbReference type="GeneTree" id="ENSGT00940000155335"/>
<dbReference type="SUPFAM" id="SSF47031">
    <property type="entry name" value="Second domain of FERM"/>
    <property type="match status" value="1"/>
</dbReference>
<dbReference type="OMA" id="ENGGCRR"/>
<dbReference type="PROSITE" id="PS51016">
    <property type="entry name" value="MYTH4"/>
    <property type="match status" value="2"/>
</dbReference>
<dbReference type="CDD" id="cd14473">
    <property type="entry name" value="FERM_B-lobe"/>
    <property type="match status" value="1"/>
</dbReference>
<dbReference type="Gene3D" id="3.10.20.90">
    <property type="entry name" value="Phosphatidylinositol 3-kinase Catalytic Subunit, Chain A, domain 1"/>
    <property type="match status" value="2"/>
</dbReference>
<evidence type="ECO:0000256" key="11">
    <source>
        <dbReference type="PROSITE-ProRule" id="PRU00192"/>
    </source>
</evidence>
<dbReference type="InterPro" id="IPR000299">
    <property type="entry name" value="FERM_domain"/>
</dbReference>
<feature type="domain" description="FERM" evidence="15">
    <location>
        <begin position="2008"/>
        <end position="2310"/>
    </location>
</feature>